<keyword evidence="3" id="KW-1185">Reference proteome</keyword>
<dbReference type="EMBL" id="CAJVPI010002613">
    <property type="protein sequence ID" value="CAG8646623.1"/>
    <property type="molecule type" value="Genomic_DNA"/>
</dbReference>
<dbReference type="Proteomes" id="UP000789739">
    <property type="component" value="Unassembled WGS sequence"/>
</dbReference>
<proteinExistence type="predicted"/>
<feature type="region of interest" description="Disordered" evidence="1">
    <location>
        <begin position="121"/>
        <end position="154"/>
    </location>
</feature>
<dbReference type="AlphaFoldDB" id="A0A9N9DNK3"/>
<evidence type="ECO:0000313" key="3">
    <source>
        <dbReference type="Proteomes" id="UP000789739"/>
    </source>
</evidence>
<gene>
    <name evidence="2" type="ORF">PBRASI_LOCUS10061</name>
</gene>
<accession>A0A9N9DNK3</accession>
<organism evidence="2 3">
    <name type="scientific">Paraglomus brasilianum</name>
    <dbReference type="NCBI Taxonomy" id="144538"/>
    <lineage>
        <taxon>Eukaryota</taxon>
        <taxon>Fungi</taxon>
        <taxon>Fungi incertae sedis</taxon>
        <taxon>Mucoromycota</taxon>
        <taxon>Glomeromycotina</taxon>
        <taxon>Glomeromycetes</taxon>
        <taxon>Paraglomerales</taxon>
        <taxon>Paraglomeraceae</taxon>
        <taxon>Paraglomus</taxon>
    </lineage>
</organism>
<sequence length="218" mass="24386">MSRIDTSESSSATEEITANEHKLNQIGGDFLKAFINLGRRREIEQVFQVATLFSILENDPLDPLYKRIDHIKNILKYVCAEYESPTKEIMRSDLKQLVAQHLSRNSDVAVGDSVEVGAGTSVEPIKSDSLRPNKRPISRSETEPSKSDVQSSDVPKICVTHYERTSSSSTTVDQQLLPPNRILHPYLNNPSLDPTADTDVDYGQFYEFVSSPYPDGNP</sequence>
<reference evidence="2" key="1">
    <citation type="submission" date="2021-06" db="EMBL/GenBank/DDBJ databases">
        <authorList>
            <person name="Kallberg Y."/>
            <person name="Tangrot J."/>
            <person name="Rosling A."/>
        </authorList>
    </citation>
    <scope>NUCLEOTIDE SEQUENCE</scope>
    <source>
        <strain evidence="2">BR232B</strain>
    </source>
</reference>
<evidence type="ECO:0000313" key="2">
    <source>
        <dbReference type="EMBL" id="CAG8646623.1"/>
    </source>
</evidence>
<comment type="caution">
    <text evidence="2">The sequence shown here is derived from an EMBL/GenBank/DDBJ whole genome shotgun (WGS) entry which is preliminary data.</text>
</comment>
<evidence type="ECO:0000256" key="1">
    <source>
        <dbReference type="SAM" id="MobiDB-lite"/>
    </source>
</evidence>
<name>A0A9N9DNK3_9GLOM</name>
<dbReference type="OrthoDB" id="10465553at2759"/>
<protein>
    <submittedName>
        <fullName evidence="2">10724_t:CDS:1</fullName>
    </submittedName>
</protein>